<keyword evidence="3 7" id="KW-0805">Transcription regulation</keyword>
<dbReference type="GO" id="GO:0003712">
    <property type="term" value="F:transcription coregulator activity"/>
    <property type="evidence" value="ECO:0007669"/>
    <property type="project" value="InterPro"/>
</dbReference>
<proteinExistence type="inferred from homology"/>
<comment type="caution">
    <text evidence="9">The sequence shown here is derived from an EMBL/GenBank/DDBJ whole genome shotgun (WGS) entry which is preliminary data.</text>
</comment>
<dbReference type="AlphaFoldDB" id="A0AAN8A2Z5"/>
<dbReference type="Proteomes" id="UP001310594">
    <property type="component" value="Unassembled WGS sequence"/>
</dbReference>
<evidence type="ECO:0000256" key="2">
    <source>
        <dbReference type="ARBA" id="ARBA00008089"/>
    </source>
</evidence>
<comment type="function">
    <text evidence="7">Component of the Mediator complex, a coactivator involved in the regulated transcription of nearly all RNA polymerase II-dependent genes. Mediator functions as a bridge to convey information from gene-specific regulatory proteins to the basal RNA polymerase II transcription machinery. Mediator is recruited to promoters by direct interactions with regulatory proteins and serves as a scaffold for the assembly of a functional preinitiation complex with RNA polymerase II and the general transcription factors.</text>
</comment>
<sequence length="158" mass="17792">MPLSSHPQQPHNVSRIRAGFGANMADAEPTIEQSQPEPPQQLTLPPAQLFDILPALHEILARIEHNPQDAANAQSVFAEGEIGINYTNLQPLDPKELPAAILPLKAQMRKGLKELEKLPDMDRSVEEQDEEIAELKMKIKRQEEVMREMGRMGWALDF</sequence>
<dbReference type="InterPro" id="IPR011425">
    <property type="entry name" value="Med9"/>
</dbReference>
<comment type="subunit">
    <text evidence="7">Component of the Mediator complex.</text>
</comment>
<evidence type="ECO:0000256" key="5">
    <source>
        <dbReference type="ARBA" id="ARBA00023163"/>
    </source>
</evidence>
<keyword evidence="6 7" id="KW-0539">Nucleus</keyword>
<evidence type="ECO:0000256" key="6">
    <source>
        <dbReference type="ARBA" id="ARBA00023242"/>
    </source>
</evidence>
<organism evidence="9 10">
    <name type="scientific">Elasticomyces elasticus</name>
    <dbReference type="NCBI Taxonomy" id="574655"/>
    <lineage>
        <taxon>Eukaryota</taxon>
        <taxon>Fungi</taxon>
        <taxon>Dikarya</taxon>
        <taxon>Ascomycota</taxon>
        <taxon>Pezizomycotina</taxon>
        <taxon>Dothideomycetes</taxon>
        <taxon>Dothideomycetidae</taxon>
        <taxon>Mycosphaerellales</taxon>
        <taxon>Teratosphaeriaceae</taxon>
        <taxon>Elasticomyces</taxon>
    </lineage>
</organism>
<keyword evidence="8" id="KW-0175">Coiled coil</keyword>
<evidence type="ECO:0000313" key="10">
    <source>
        <dbReference type="Proteomes" id="UP001310594"/>
    </source>
</evidence>
<dbReference type="GO" id="GO:0006357">
    <property type="term" value="P:regulation of transcription by RNA polymerase II"/>
    <property type="evidence" value="ECO:0007669"/>
    <property type="project" value="InterPro"/>
</dbReference>
<feature type="coiled-coil region" evidence="8">
    <location>
        <begin position="118"/>
        <end position="152"/>
    </location>
</feature>
<dbReference type="EMBL" id="JAVRQU010000008">
    <property type="protein sequence ID" value="KAK5699893.1"/>
    <property type="molecule type" value="Genomic_DNA"/>
</dbReference>
<evidence type="ECO:0000256" key="1">
    <source>
        <dbReference type="ARBA" id="ARBA00004123"/>
    </source>
</evidence>
<evidence type="ECO:0000313" key="9">
    <source>
        <dbReference type="EMBL" id="KAK5699893.1"/>
    </source>
</evidence>
<dbReference type="GO" id="GO:0016592">
    <property type="term" value="C:mediator complex"/>
    <property type="evidence" value="ECO:0007669"/>
    <property type="project" value="InterPro"/>
</dbReference>
<protein>
    <recommendedName>
        <fullName evidence="7">Mediator of RNA polymerase II transcription subunit 9</fullName>
    </recommendedName>
    <alternativeName>
        <fullName evidence="7">Mediator complex subunit 9</fullName>
    </alternativeName>
</protein>
<evidence type="ECO:0000256" key="7">
    <source>
        <dbReference type="RuleBase" id="RU364145"/>
    </source>
</evidence>
<evidence type="ECO:0000256" key="8">
    <source>
        <dbReference type="SAM" id="Coils"/>
    </source>
</evidence>
<dbReference type="Pfam" id="PF07544">
    <property type="entry name" value="Med9"/>
    <property type="match status" value="1"/>
</dbReference>
<evidence type="ECO:0000256" key="4">
    <source>
        <dbReference type="ARBA" id="ARBA00023159"/>
    </source>
</evidence>
<name>A0AAN8A2Z5_9PEZI</name>
<accession>A0AAN8A2Z5</accession>
<comment type="similarity">
    <text evidence="2 7">Belongs to the Mediator complex subunit 9 family.</text>
</comment>
<comment type="subcellular location">
    <subcellularLocation>
        <location evidence="1 7">Nucleus</location>
    </subcellularLocation>
</comment>
<gene>
    <name evidence="7" type="primary">MED9</name>
    <name evidence="9" type="ORF">LTR97_006027</name>
</gene>
<reference evidence="9" key="1">
    <citation type="submission" date="2023-08" db="EMBL/GenBank/DDBJ databases">
        <title>Black Yeasts Isolated from many extreme environments.</title>
        <authorList>
            <person name="Coleine C."/>
            <person name="Stajich J.E."/>
            <person name="Selbmann L."/>
        </authorList>
    </citation>
    <scope>NUCLEOTIDE SEQUENCE</scope>
    <source>
        <strain evidence="9">CCFEE 5810</strain>
    </source>
</reference>
<evidence type="ECO:0000256" key="3">
    <source>
        <dbReference type="ARBA" id="ARBA00023015"/>
    </source>
</evidence>
<keyword evidence="4 7" id="KW-0010">Activator</keyword>
<keyword evidence="5 7" id="KW-0804">Transcription</keyword>